<dbReference type="SUPFAM" id="SSF56112">
    <property type="entry name" value="Protein kinase-like (PK-like)"/>
    <property type="match status" value="1"/>
</dbReference>
<evidence type="ECO:0000256" key="1">
    <source>
        <dbReference type="SAM" id="MobiDB-lite"/>
    </source>
</evidence>
<feature type="compositionally biased region" description="Basic and acidic residues" evidence="1">
    <location>
        <begin position="1"/>
        <end position="21"/>
    </location>
</feature>
<proteinExistence type="predicted"/>
<dbReference type="AlphaFoldDB" id="M2RIS1"/>
<feature type="region of interest" description="Disordered" evidence="1">
    <location>
        <begin position="1"/>
        <end position="29"/>
    </location>
</feature>
<reference evidence="2 3" key="1">
    <citation type="journal article" date="2012" name="Proc. Natl. Acad. Sci. U.S.A.">
        <title>Comparative genomics of Ceriporiopsis subvermispora and Phanerochaete chrysosporium provide insight into selective ligninolysis.</title>
        <authorList>
            <person name="Fernandez-Fueyo E."/>
            <person name="Ruiz-Duenas F.J."/>
            <person name="Ferreira P."/>
            <person name="Floudas D."/>
            <person name="Hibbett D.S."/>
            <person name="Canessa P."/>
            <person name="Larrondo L.F."/>
            <person name="James T.Y."/>
            <person name="Seelenfreund D."/>
            <person name="Lobos S."/>
            <person name="Polanco R."/>
            <person name="Tello M."/>
            <person name="Honda Y."/>
            <person name="Watanabe T."/>
            <person name="Watanabe T."/>
            <person name="Ryu J.S."/>
            <person name="Kubicek C.P."/>
            <person name="Schmoll M."/>
            <person name="Gaskell J."/>
            <person name="Hammel K.E."/>
            <person name="St John F.J."/>
            <person name="Vanden Wymelenberg A."/>
            <person name="Sabat G."/>
            <person name="Splinter BonDurant S."/>
            <person name="Syed K."/>
            <person name="Yadav J.S."/>
            <person name="Doddapaneni H."/>
            <person name="Subramanian V."/>
            <person name="Lavin J.L."/>
            <person name="Oguiza J.A."/>
            <person name="Perez G."/>
            <person name="Pisabarro A.G."/>
            <person name="Ramirez L."/>
            <person name="Santoyo F."/>
            <person name="Master E."/>
            <person name="Coutinho P.M."/>
            <person name="Henrissat B."/>
            <person name="Lombard V."/>
            <person name="Magnuson J.K."/>
            <person name="Kuees U."/>
            <person name="Hori C."/>
            <person name="Igarashi K."/>
            <person name="Samejima M."/>
            <person name="Held B.W."/>
            <person name="Barry K.W."/>
            <person name="LaButti K.M."/>
            <person name="Lapidus A."/>
            <person name="Lindquist E.A."/>
            <person name="Lucas S.M."/>
            <person name="Riley R."/>
            <person name="Salamov A.A."/>
            <person name="Hoffmeister D."/>
            <person name="Schwenk D."/>
            <person name="Hadar Y."/>
            <person name="Yarden O."/>
            <person name="de Vries R.P."/>
            <person name="Wiebenga A."/>
            <person name="Stenlid J."/>
            <person name="Eastwood D."/>
            <person name="Grigoriev I.V."/>
            <person name="Berka R.M."/>
            <person name="Blanchette R.A."/>
            <person name="Kersten P."/>
            <person name="Martinez A.T."/>
            <person name="Vicuna R."/>
            <person name="Cullen D."/>
        </authorList>
    </citation>
    <scope>NUCLEOTIDE SEQUENCE [LARGE SCALE GENOMIC DNA]</scope>
    <source>
        <strain evidence="2 3">B</strain>
    </source>
</reference>
<accession>M2RIS1</accession>
<dbReference type="EMBL" id="KB445794">
    <property type="protein sequence ID" value="EMD38721.1"/>
    <property type="molecule type" value="Genomic_DNA"/>
</dbReference>
<dbReference type="OrthoDB" id="2792339at2759"/>
<gene>
    <name evidence="2" type="ORF">CERSUDRAFT_81531</name>
</gene>
<evidence type="ECO:0008006" key="4">
    <source>
        <dbReference type="Google" id="ProtNLM"/>
    </source>
</evidence>
<name>M2RIS1_CERS8</name>
<dbReference type="InterPro" id="IPR011009">
    <property type="entry name" value="Kinase-like_dom_sf"/>
</dbReference>
<evidence type="ECO:0000313" key="2">
    <source>
        <dbReference type="EMBL" id="EMD38721.1"/>
    </source>
</evidence>
<dbReference type="Proteomes" id="UP000016930">
    <property type="component" value="Unassembled WGS sequence"/>
</dbReference>
<sequence length="272" mass="31241">MPERSDHGFDSKRMRPRDDPPPARQRSSTLALPSNGGWILDLKIEKCIGKGRTASVYSVQPLSYRLLSANTPLAAIPAINALPPLVLKVSKPGFDTVSEVVHEKRVYNELEILQGSVIPRCYGLFNGAVSRDRCLLDWDQDDLGGDSAEVTFSVLLMEELGMPRELEDFRNTFPPETWSEWKDLLNDLSRLHVRYQDMRRHNFLYAAPSPPGLPSMMCPFHQRVHEMRIIDFGFCTKKTWHWENERDKLHLMDLKELRARLQEGDDDPMIVV</sequence>
<dbReference type="HOGENOM" id="CLU_075372_1_0_1"/>
<organism evidence="2 3">
    <name type="scientific">Ceriporiopsis subvermispora (strain B)</name>
    <name type="common">White-rot fungus</name>
    <name type="synonym">Gelatoporia subvermispora</name>
    <dbReference type="NCBI Taxonomy" id="914234"/>
    <lineage>
        <taxon>Eukaryota</taxon>
        <taxon>Fungi</taxon>
        <taxon>Dikarya</taxon>
        <taxon>Basidiomycota</taxon>
        <taxon>Agaricomycotina</taxon>
        <taxon>Agaricomycetes</taxon>
        <taxon>Polyporales</taxon>
        <taxon>Gelatoporiaceae</taxon>
        <taxon>Gelatoporia</taxon>
    </lineage>
</organism>
<evidence type="ECO:0000313" key="3">
    <source>
        <dbReference type="Proteomes" id="UP000016930"/>
    </source>
</evidence>
<keyword evidence="3" id="KW-1185">Reference proteome</keyword>
<protein>
    <recommendedName>
        <fullName evidence="4">Protein kinase domain-containing protein</fullName>
    </recommendedName>
</protein>